<feature type="compositionally biased region" description="Polar residues" evidence="1">
    <location>
        <begin position="105"/>
        <end position="114"/>
    </location>
</feature>
<protein>
    <submittedName>
        <fullName evidence="2">Uncharacterized protein</fullName>
    </submittedName>
</protein>
<proteinExistence type="predicted"/>
<dbReference type="RefSeq" id="WP_160554080.1">
    <property type="nucleotide sequence ID" value="NZ_CP047650.1"/>
</dbReference>
<feature type="region of interest" description="Disordered" evidence="1">
    <location>
        <begin position="1"/>
        <end position="121"/>
    </location>
</feature>
<evidence type="ECO:0000313" key="2">
    <source>
        <dbReference type="EMBL" id="QHJ00270.1"/>
    </source>
</evidence>
<organism evidence="2 3">
    <name type="scientific">Xylophilus rhododendri</name>
    <dbReference type="NCBI Taxonomy" id="2697032"/>
    <lineage>
        <taxon>Bacteria</taxon>
        <taxon>Pseudomonadati</taxon>
        <taxon>Pseudomonadota</taxon>
        <taxon>Betaproteobacteria</taxon>
        <taxon>Burkholderiales</taxon>
        <taxon>Xylophilus</taxon>
    </lineage>
</organism>
<feature type="compositionally biased region" description="Low complexity" evidence="1">
    <location>
        <begin position="155"/>
        <end position="178"/>
    </location>
</feature>
<evidence type="ECO:0000256" key="1">
    <source>
        <dbReference type="SAM" id="MobiDB-lite"/>
    </source>
</evidence>
<sequence>MTTIQGIPSSTSAWADKSGAKSTAGTGSSGGSEFQAVLDKAESRSKSVTGTTDSSDDTIRTLARLDNNSNLQLNQSQYDTGSASTTAAPSRLPPPPALFTRDASDNTSDTSTQAKRVDQIGIYGNGVGQSETAALQQMAQAALDAVPAMAQDYNSTASLSSGSSSSSGSSAAAPVATSQQAVSQSYDSTQMAQQILRQYQQVGSGGSTGSSTGGSVDAVA</sequence>
<accession>A0A857JB34</accession>
<feature type="region of interest" description="Disordered" evidence="1">
    <location>
        <begin position="155"/>
        <end position="189"/>
    </location>
</feature>
<feature type="compositionally biased region" description="Polar residues" evidence="1">
    <location>
        <begin position="179"/>
        <end position="189"/>
    </location>
</feature>
<name>A0A857JB34_9BURK</name>
<dbReference type="KEGG" id="xyk:GT347_21170"/>
<reference evidence="2 3" key="1">
    <citation type="submission" date="2020-01" db="EMBL/GenBank/DDBJ databases">
        <title>Genome sequencing of strain KACC 21265.</title>
        <authorList>
            <person name="Heo J."/>
            <person name="Kim S.-J."/>
            <person name="Kim J.-S."/>
            <person name="Hong S.-B."/>
            <person name="Kwon S.-W."/>
        </authorList>
    </citation>
    <scope>NUCLEOTIDE SEQUENCE [LARGE SCALE GENOMIC DNA]</scope>
    <source>
        <strain evidence="2 3">KACC 21265</strain>
    </source>
</reference>
<feature type="compositionally biased region" description="Polar residues" evidence="1">
    <location>
        <begin position="1"/>
        <end position="13"/>
    </location>
</feature>
<dbReference type="AlphaFoldDB" id="A0A857JB34"/>
<feature type="compositionally biased region" description="Gly residues" evidence="1">
    <location>
        <begin position="203"/>
        <end position="212"/>
    </location>
</feature>
<dbReference type="Proteomes" id="UP000464787">
    <property type="component" value="Chromosome"/>
</dbReference>
<keyword evidence="3" id="KW-1185">Reference proteome</keyword>
<dbReference type="EMBL" id="CP047650">
    <property type="protein sequence ID" value="QHJ00270.1"/>
    <property type="molecule type" value="Genomic_DNA"/>
</dbReference>
<feature type="compositionally biased region" description="Low complexity" evidence="1">
    <location>
        <begin position="67"/>
        <end position="90"/>
    </location>
</feature>
<feature type="region of interest" description="Disordered" evidence="1">
    <location>
        <begin position="201"/>
        <end position="220"/>
    </location>
</feature>
<evidence type="ECO:0000313" key="3">
    <source>
        <dbReference type="Proteomes" id="UP000464787"/>
    </source>
</evidence>
<gene>
    <name evidence="2" type="ORF">GT347_21170</name>
</gene>